<dbReference type="InterPro" id="IPR004412">
    <property type="entry name" value="GatA"/>
</dbReference>
<protein>
    <recommendedName>
        <fullName evidence="4 10">Glutamyl-tRNA(Gln) amidotransferase subunit A</fullName>
        <shortName evidence="10">Glu-ADT subunit A</shortName>
        <ecNumber evidence="3 10">6.3.5.7</ecNumber>
    </recommendedName>
</protein>
<name>A0A1F6GYX9_9PROT</name>
<dbReference type="EMBL" id="MFNF01000018">
    <property type="protein sequence ID" value="OGH03251.1"/>
    <property type="molecule type" value="Genomic_DNA"/>
</dbReference>
<dbReference type="SUPFAM" id="SSF75304">
    <property type="entry name" value="Amidase signature (AS) enzymes"/>
    <property type="match status" value="1"/>
</dbReference>
<evidence type="ECO:0000256" key="9">
    <source>
        <dbReference type="ARBA" id="ARBA00047407"/>
    </source>
</evidence>
<evidence type="ECO:0000313" key="13">
    <source>
        <dbReference type="Proteomes" id="UP000177583"/>
    </source>
</evidence>
<evidence type="ECO:0000256" key="3">
    <source>
        <dbReference type="ARBA" id="ARBA00012739"/>
    </source>
</evidence>
<evidence type="ECO:0000259" key="11">
    <source>
        <dbReference type="Pfam" id="PF01425"/>
    </source>
</evidence>
<evidence type="ECO:0000256" key="10">
    <source>
        <dbReference type="HAMAP-Rule" id="MF_00120"/>
    </source>
</evidence>
<keyword evidence="7 10" id="KW-0067">ATP-binding</keyword>
<dbReference type="PROSITE" id="PS00571">
    <property type="entry name" value="AMIDASES"/>
    <property type="match status" value="1"/>
</dbReference>
<comment type="subunit">
    <text evidence="2 10">Heterotrimer of A, B and C subunits.</text>
</comment>
<gene>
    <name evidence="10 12" type="primary">gatA</name>
    <name evidence="12" type="ORF">A2557_00830</name>
</gene>
<proteinExistence type="inferred from homology"/>
<dbReference type="PANTHER" id="PTHR11895">
    <property type="entry name" value="TRANSAMIDASE"/>
    <property type="match status" value="1"/>
</dbReference>
<dbReference type="GO" id="GO:0005524">
    <property type="term" value="F:ATP binding"/>
    <property type="evidence" value="ECO:0007669"/>
    <property type="project" value="UniProtKB-KW"/>
</dbReference>
<feature type="active site" description="Acyl-ester intermediate" evidence="10">
    <location>
        <position position="178"/>
    </location>
</feature>
<keyword evidence="8 10" id="KW-0648">Protein biosynthesis</keyword>
<dbReference type="EC" id="6.3.5.7" evidence="3 10"/>
<dbReference type="GO" id="GO:0050567">
    <property type="term" value="F:glutaminyl-tRNA synthase (glutamine-hydrolyzing) activity"/>
    <property type="evidence" value="ECO:0007669"/>
    <property type="project" value="UniProtKB-UniRule"/>
</dbReference>
<comment type="similarity">
    <text evidence="1 10">Belongs to the amidase family. GatA subfamily.</text>
</comment>
<comment type="caution">
    <text evidence="12">The sequence shown here is derived from an EMBL/GenBank/DDBJ whole genome shotgun (WGS) entry which is preliminary data.</text>
</comment>
<dbReference type="GO" id="GO:0016740">
    <property type="term" value="F:transferase activity"/>
    <property type="evidence" value="ECO:0007669"/>
    <property type="project" value="UniProtKB-KW"/>
</dbReference>
<feature type="domain" description="Amidase" evidence="11">
    <location>
        <begin position="24"/>
        <end position="465"/>
    </location>
</feature>
<organism evidence="12 13">
    <name type="scientific">Candidatus Lambdaproteobacteria bacterium RIFOXYD2_FULL_56_26</name>
    <dbReference type="NCBI Taxonomy" id="1817773"/>
    <lineage>
        <taxon>Bacteria</taxon>
        <taxon>Pseudomonadati</taxon>
        <taxon>Pseudomonadota</taxon>
        <taxon>Candidatus Lambdaproteobacteria</taxon>
    </lineage>
</organism>
<sequence>MKLYHTPIHLLHQQRQKGQVSTLEIAQAVVGRMQATEGQLHSFLSTYPDRALEAAKQADQKQAQGAQLGPLEGMPIAVKDIFAVPGTRTTCGSKYLENFVAPYESGVTGKLAEAGYGLVGKTNMDEFAMGSGTENSAFGPSKNPWDLSKVPGGSSGGSASAVAAGQALAAIGTDTGGSIRQPASFTGIVGIKPTYGRVSRWGMVAFASSLDQAGPMTQDVTDAALLLNAIAGFDPRDSTSAQEPATDFTARLGENLKGKKIGVIKELDLSVADPAVVKVFEANLELLKKAGAQIIEVSLPNIAHAVATYYVIAPCEASSNLGRYDGVRYGERSAEAKNLLELYEQSRDQGLGPEVKLRILLGTFALSAGYYDAYYLKALKVQNLIRAQYKAAFAQVDAIASPVSPTPAFGIGERAGDPLKNYLADAFTIPANLAGIPGISVPGGFAGQLPVGLQLLGEHFGETKLFSLAHAFERELDLQKPPLAL</sequence>
<evidence type="ECO:0000256" key="7">
    <source>
        <dbReference type="ARBA" id="ARBA00022840"/>
    </source>
</evidence>
<comment type="function">
    <text evidence="10">Allows the formation of correctly charged Gln-tRNA(Gln) through the transamidation of misacylated Glu-tRNA(Gln) in organisms which lack glutaminyl-tRNA synthetase. The reaction takes place in the presence of glutamine and ATP through an activated gamma-phospho-Glu-tRNA(Gln).</text>
</comment>
<keyword evidence="12" id="KW-0808">Transferase</keyword>
<dbReference type="Gene3D" id="3.90.1300.10">
    <property type="entry name" value="Amidase signature (AS) domain"/>
    <property type="match status" value="1"/>
</dbReference>
<reference evidence="12 13" key="1">
    <citation type="journal article" date="2016" name="Nat. Commun.">
        <title>Thousands of microbial genomes shed light on interconnected biogeochemical processes in an aquifer system.</title>
        <authorList>
            <person name="Anantharaman K."/>
            <person name="Brown C.T."/>
            <person name="Hug L.A."/>
            <person name="Sharon I."/>
            <person name="Castelle C.J."/>
            <person name="Probst A.J."/>
            <person name="Thomas B.C."/>
            <person name="Singh A."/>
            <person name="Wilkins M.J."/>
            <person name="Karaoz U."/>
            <person name="Brodie E.L."/>
            <person name="Williams K.H."/>
            <person name="Hubbard S.S."/>
            <person name="Banfield J.F."/>
        </authorList>
    </citation>
    <scope>NUCLEOTIDE SEQUENCE [LARGE SCALE GENOMIC DNA]</scope>
</reference>
<evidence type="ECO:0000256" key="2">
    <source>
        <dbReference type="ARBA" id="ARBA00011123"/>
    </source>
</evidence>
<dbReference type="InterPro" id="IPR023631">
    <property type="entry name" value="Amidase_dom"/>
</dbReference>
<dbReference type="InterPro" id="IPR000120">
    <property type="entry name" value="Amidase"/>
</dbReference>
<dbReference type="InterPro" id="IPR020556">
    <property type="entry name" value="Amidase_CS"/>
</dbReference>
<evidence type="ECO:0000256" key="4">
    <source>
        <dbReference type="ARBA" id="ARBA00014428"/>
    </source>
</evidence>
<dbReference type="AlphaFoldDB" id="A0A1F6GYX9"/>
<keyword evidence="5 10" id="KW-0436">Ligase</keyword>
<accession>A0A1F6GYX9</accession>
<evidence type="ECO:0000256" key="8">
    <source>
        <dbReference type="ARBA" id="ARBA00022917"/>
    </source>
</evidence>
<dbReference type="GO" id="GO:0006412">
    <property type="term" value="P:translation"/>
    <property type="evidence" value="ECO:0007669"/>
    <property type="project" value="UniProtKB-UniRule"/>
</dbReference>
<dbReference type="PANTHER" id="PTHR11895:SF151">
    <property type="entry name" value="GLUTAMYL-TRNA(GLN) AMIDOTRANSFERASE SUBUNIT A"/>
    <property type="match status" value="1"/>
</dbReference>
<dbReference type="Proteomes" id="UP000177583">
    <property type="component" value="Unassembled WGS sequence"/>
</dbReference>
<evidence type="ECO:0000313" key="12">
    <source>
        <dbReference type="EMBL" id="OGH03251.1"/>
    </source>
</evidence>
<keyword evidence="6 10" id="KW-0547">Nucleotide-binding</keyword>
<dbReference type="HAMAP" id="MF_00120">
    <property type="entry name" value="GatA"/>
    <property type="match status" value="1"/>
</dbReference>
<dbReference type="GO" id="GO:0030956">
    <property type="term" value="C:glutamyl-tRNA(Gln) amidotransferase complex"/>
    <property type="evidence" value="ECO:0007669"/>
    <property type="project" value="InterPro"/>
</dbReference>
<evidence type="ECO:0000256" key="6">
    <source>
        <dbReference type="ARBA" id="ARBA00022741"/>
    </source>
</evidence>
<evidence type="ECO:0000256" key="1">
    <source>
        <dbReference type="ARBA" id="ARBA00008069"/>
    </source>
</evidence>
<dbReference type="InterPro" id="IPR036928">
    <property type="entry name" value="AS_sf"/>
</dbReference>
<feature type="active site" description="Charge relay system" evidence="10">
    <location>
        <position position="79"/>
    </location>
</feature>
<evidence type="ECO:0000256" key="5">
    <source>
        <dbReference type="ARBA" id="ARBA00022598"/>
    </source>
</evidence>
<dbReference type="NCBIfam" id="TIGR00132">
    <property type="entry name" value="gatA"/>
    <property type="match status" value="1"/>
</dbReference>
<comment type="catalytic activity">
    <reaction evidence="9 10">
        <text>L-glutamyl-tRNA(Gln) + L-glutamine + ATP + H2O = L-glutaminyl-tRNA(Gln) + L-glutamate + ADP + phosphate + H(+)</text>
        <dbReference type="Rhea" id="RHEA:17521"/>
        <dbReference type="Rhea" id="RHEA-COMP:9681"/>
        <dbReference type="Rhea" id="RHEA-COMP:9684"/>
        <dbReference type="ChEBI" id="CHEBI:15377"/>
        <dbReference type="ChEBI" id="CHEBI:15378"/>
        <dbReference type="ChEBI" id="CHEBI:29985"/>
        <dbReference type="ChEBI" id="CHEBI:30616"/>
        <dbReference type="ChEBI" id="CHEBI:43474"/>
        <dbReference type="ChEBI" id="CHEBI:58359"/>
        <dbReference type="ChEBI" id="CHEBI:78520"/>
        <dbReference type="ChEBI" id="CHEBI:78521"/>
        <dbReference type="ChEBI" id="CHEBI:456216"/>
        <dbReference type="EC" id="6.3.5.7"/>
    </reaction>
</comment>
<dbReference type="Pfam" id="PF01425">
    <property type="entry name" value="Amidase"/>
    <property type="match status" value="1"/>
</dbReference>
<feature type="active site" description="Charge relay system" evidence="10">
    <location>
        <position position="154"/>
    </location>
</feature>